<gene>
    <name evidence="2" type="ORF">Nepgr_018808</name>
</gene>
<feature type="region of interest" description="Disordered" evidence="1">
    <location>
        <begin position="19"/>
        <end position="39"/>
    </location>
</feature>
<evidence type="ECO:0000313" key="2">
    <source>
        <dbReference type="EMBL" id="GMH16967.1"/>
    </source>
</evidence>
<sequence>MSGVDFPPLSVCQHFASLHSPGSSKSLSEDSAGSVVGEHSNQVADVSPLLGKVLPCPNLAPSFVSEADVVPISNFESGKEAPRALSVPATATDSRLGVLSGSPRHPFLSKEGDSSSTSHIYPSPLLGMSALASWPISSFDGVVPTQLRPEHLVNLPATVLDDDTEMAANVPRVMQHPFPNLPSGFAADSISASLKQPMAPNLSTEPAASPPPAS</sequence>
<reference evidence="2" key="1">
    <citation type="submission" date="2023-05" db="EMBL/GenBank/DDBJ databases">
        <title>Nepenthes gracilis genome sequencing.</title>
        <authorList>
            <person name="Fukushima K."/>
        </authorList>
    </citation>
    <scope>NUCLEOTIDE SEQUENCE</scope>
    <source>
        <strain evidence="2">SING2019-196</strain>
    </source>
</reference>
<protein>
    <submittedName>
        <fullName evidence="2">Uncharacterized protein</fullName>
    </submittedName>
</protein>
<proteinExistence type="predicted"/>
<evidence type="ECO:0000313" key="3">
    <source>
        <dbReference type="Proteomes" id="UP001279734"/>
    </source>
</evidence>
<keyword evidence="3" id="KW-1185">Reference proteome</keyword>
<feature type="region of interest" description="Disordered" evidence="1">
    <location>
        <begin position="96"/>
        <end position="117"/>
    </location>
</feature>
<accession>A0AAD3SUS8</accession>
<dbReference type="AlphaFoldDB" id="A0AAD3SUS8"/>
<dbReference type="Proteomes" id="UP001279734">
    <property type="component" value="Unassembled WGS sequence"/>
</dbReference>
<dbReference type="EMBL" id="BSYO01000017">
    <property type="protein sequence ID" value="GMH16967.1"/>
    <property type="molecule type" value="Genomic_DNA"/>
</dbReference>
<organism evidence="2 3">
    <name type="scientific">Nepenthes gracilis</name>
    <name type="common">Slender pitcher plant</name>
    <dbReference type="NCBI Taxonomy" id="150966"/>
    <lineage>
        <taxon>Eukaryota</taxon>
        <taxon>Viridiplantae</taxon>
        <taxon>Streptophyta</taxon>
        <taxon>Embryophyta</taxon>
        <taxon>Tracheophyta</taxon>
        <taxon>Spermatophyta</taxon>
        <taxon>Magnoliopsida</taxon>
        <taxon>eudicotyledons</taxon>
        <taxon>Gunneridae</taxon>
        <taxon>Pentapetalae</taxon>
        <taxon>Caryophyllales</taxon>
        <taxon>Nepenthaceae</taxon>
        <taxon>Nepenthes</taxon>
    </lineage>
</organism>
<evidence type="ECO:0000256" key="1">
    <source>
        <dbReference type="SAM" id="MobiDB-lite"/>
    </source>
</evidence>
<name>A0AAD3SUS8_NEPGR</name>
<comment type="caution">
    <text evidence="2">The sequence shown here is derived from an EMBL/GenBank/DDBJ whole genome shotgun (WGS) entry which is preliminary data.</text>
</comment>